<dbReference type="GO" id="GO:0005737">
    <property type="term" value="C:cytoplasm"/>
    <property type="evidence" value="ECO:0007669"/>
    <property type="project" value="TreeGrafter"/>
</dbReference>
<dbReference type="PANTHER" id="PTHR34179:SF1">
    <property type="entry name" value="TUMOR PROTEIN P53-INDUCIBLE PROTEIN 13"/>
    <property type="match status" value="1"/>
</dbReference>
<comment type="caution">
    <text evidence="2">The sequence shown here is derived from an EMBL/GenBank/DDBJ whole genome shotgun (WGS) entry which is preliminary data.</text>
</comment>
<evidence type="ECO:0000313" key="3">
    <source>
        <dbReference type="Proteomes" id="UP000198287"/>
    </source>
</evidence>
<proteinExistence type="predicted"/>
<keyword evidence="1" id="KW-0732">Signal</keyword>
<dbReference type="Proteomes" id="UP000198287">
    <property type="component" value="Unassembled WGS sequence"/>
</dbReference>
<dbReference type="PANTHER" id="PTHR34179">
    <property type="entry name" value="TUMOR PROTEIN P53-INDUCIBLE PROTEIN 13"/>
    <property type="match status" value="1"/>
</dbReference>
<dbReference type="EMBL" id="LNIX01000020">
    <property type="protein sequence ID" value="OXA44045.1"/>
    <property type="molecule type" value="Genomic_DNA"/>
</dbReference>
<evidence type="ECO:0000256" key="1">
    <source>
        <dbReference type="SAM" id="SignalP"/>
    </source>
</evidence>
<dbReference type="STRING" id="158441.A0A226DEP0"/>
<dbReference type="AlphaFoldDB" id="A0A226DEP0"/>
<evidence type="ECO:0008006" key="4">
    <source>
        <dbReference type="Google" id="ProtNLM"/>
    </source>
</evidence>
<feature type="chain" id="PRO_5012126881" description="Tumor protein p53-inducible protein 13" evidence="1">
    <location>
        <begin position="30"/>
        <end position="225"/>
    </location>
</feature>
<evidence type="ECO:0000313" key="2">
    <source>
        <dbReference type="EMBL" id="OXA44045.1"/>
    </source>
</evidence>
<organism evidence="2 3">
    <name type="scientific">Folsomia candida</name>
    <name type="common">Springtail</name>
    <dbReference type="NCBI Taxonomy" id="158441"/>
    <lineage>
        <taxon>Eukaryota</taxon>
        <taxon>Metazoa</taxon>
        <taxon>Ecdysozoa</taxon>
        <taxon>Arthropoda</taxon>
        <taxon>Hexapoda</taxon>
        <taxon>Collembola</taxon>
        <taxon>Entomobryomorpha</taxon>
        <taxon>Isotomoidea</taxon>
        <taxon>Isotomidae</taxon>
        <taxon>Proisotominae</taxon>
        <taxon>Folsomia</taxon>
    </lineage>
</organism>
<feature type="signal peptide" evidence="1">
    <location>
        <begin position="1"/>
        <end position="29"/>
    </location>
</feature>
<accession>A0A226DEP0</accession>
<dbReference type="OrthoDB" id="5960270at2759"/>
<gene>
    <name evidence="2" type="ORF">Fcan01_21293</name>
</gene>
<sequence>MMWRLCSLLFNDVDLIVLILVFDLQTNLTVDWDMSPVNHTCYHPENRFPVDDSLAPLLQCDRLPPRYVPGHLCMSERIHYPDNVPTHGDHRPLWPVFGEYIFVPRERWLHNIEHGAVVMLYHPCAHPAEVAKLKKLVKSCIGKHVITPSTLLTPERPLALVAWSCRLLMSSVDEDAARGFIQQRGHKGPEGTYRKEGQFTFGLLQQATMTGNGAQFGYSRIQCVP</sequence>
<keyword evidence="3" id="KW-1185">Reference proteome</keyword>
<dbReference type="Pfam" id="PF11303">
    <property type="entry name" value="DUF3105"/>
    <property type="match status" value="1"/>
</dbReference>
<dbReference type="InterPro" id="IPR021454">
    <property type="entry name" value="DUF3105"/>
</dbReference>
<name>A0A226DEP0_FOLCA</name>
<protein>
    <recommendedName>
        <fullName evidence="4">Tumor protein p53-inducible protein 13</fullName>
    </recommendedName>
</protein>
<dbReference type="OMA" id="CMSERIH"/>
<reference evidence="2 3" key="1">
    <citation type="submission" date="2015-12" db="EMBL/GenBank/DDBJ databases">
        <title>The genome of Folsomia candida.</title>
        <authorList>
            <person name="Faddeeva A."/>
            <person name="Derks M.F."/>
            <person name="Anvar Y."/>
            <person name="Smit S."/>
            <person name="Van Straalen N."/>
            <person name="Roelofs D."/>
        </authorList>
    </citation>
    <scope>NUCLEOTIDE SEQUENCE [LARGE SCALE GENOMIC DNA]</scope>
    <source>
        <strain evidence="2 3">VU population</strain>
        <tissue evidence="2">Whole body</tissue>
    </source>
</reference>